<dbReference type="FunFam" id="3.40.50.620:FF:000001">
    <property type="entry name" value="GMP synthase [glutamine-hydrolyzing]"/>
    <property type="match status" value="1"/>
</dbReference>
<dbReference type="InterPro" id="IPR025777">
    <property type="entry name" value="GMPS_ATP_PPase_dom"/>
</dbReference>
<evidence type="ECO:0000256" key="9">
    <source>
        <dbReference type="HAMAP-Rule" id="MF_00344"/>
    </source>
</evidence>
<evidence type="ECO:0000259" key="11">
    <source>
        <dbReference type="PROSITE" id="PS51553"/>
    </source>
</evidence>
<dbReference type="Gene3D" id="3.40.50.620">
    <property type="entry name" value="HUPs"/>
    <property type="match status" value="1"/>
</dbReference>
<dbReference type="PRINTS" id="PR00096">
    <property type="entry name" value="GATASE"/>
</dbReference>
<dbReference type="NCBIfam" id="TIGR00888">
    <property type="entry name" value="guaA_Nterm"/>
    <property type="match status" value="1"/>
</dbReference>
<keyword evidence="8 9" id="KW-0315">Glutamine amidotransferase</keyword>
<comment type="caution">
    <text evidence="12">The sequence shown here is derived from an EMBL/GenBank/DDBJ whole genome shotgun (WGS) entry which is preliminary data.</text>
</comment>
<dbReference type="InterPro" id="IPR014729">
    <property type="entry name" value="Rossmann-like_a/b/a_fold"/>
</dbReference>
<evidence type="ECO:0000256" key="2">
    <source>
        <dbReference type="ARBA" id="ARBA00005153"/>
    </source>
</evidence>
<gene>
    <name evidence="9" type="primary">guaA</name>
    <name evidence="12" type="ORF">HNQ80_005091</name>
</gene>
<proteinExistence type="inferred from homology"/>
<reference evidence="12 13" key="1">
    <citation type="submission" date="2020-08" db="EMBL/GenBank/DDBJ databases">
        <title>Genomic Encyclopedia of Type Strains, Phase IV (KMG-IV): sequencing the most valuable type-strain genomes for metagenomic binning, comparative biology and taxonomic classification.</title>
        <authorList>
            <person name="Goeker M."/>
        </authorList>
    </citation>
    <scope>NUCLEOTIDE SEQUENCE [LARGE SCALE GENOMIC DNA]</scope>
    <source>
        <strain evidence="12 13">DSM 103526</strain>
    </source>
</reference>
<dbReference type="InterPro" id="IPR001674">
    <property type="entry name" value="GMP_synth_C"/>
</dbReference>
<evidence type="ECO:0000256" key="4">
    <source>
        <dbReference type="ARBA" id="ARBA00022741"/>
    </source>
</evidence>
<dbReference type="Pfam" id="PF02540">
    <property type="entry name" value="NAD_synthase"/>
    <property type="match status" value="1"/>
</dbReference>
<evidence type="ECO:0000313" key="12">
    <source>
        <dbReference type="EMBL" id="MBB6218914.1"/>
    </source>
</evidence>
<dbReference type="GO" id="GO:0003921">
    <property type="term" value="F:GMP synthase activity"/>
    <property type="evidence" value="ECO:0007669"/>
    <property type="project" value="InterPro"/>
</dbReference>
<dbReference type="GO" id="GO:0005524">
    <property type="term" value="F:ATP binding"/>
    <property type="evidence" value="ECO:0007669"/>
    <property type="project" value="UniProtKB-UniRule"/>
</dbReference>
<feature type="active site" evidence="9">
    <location>
        <position position="172"/>
    </location>
</feature>
<dbReference type="PROSITE" id="PS51273">
    <property type="entry name" value="GATASE_TYPE_1"/>
    <property type="match status" value="1"/>
</dbReference>
<dbReference type="EC" id="6.3.5.2" evidence="9"/>
<name>A0A841KZ66_9FIRM</name>
<dbReference type="NCBIfam" id="TIGR00884">
    <property type="entry name" value="guaA_Cterm"/>
    <property type="match status" value="1"/>
</dbReference>
<dbReference type="SUPFAM" id="SSF52317">
    <property type="entry name" value="Class I glutamine amidotransferase-like"/>
    <property type="match status" value="1"/>
</dbReference>
<organism evidence="12 13">
    <name type="scientific">Anaerosolibacter carboniphilus</name>
    <dbReference type="NCBI Taxonomy" id="1417629"/>
    <lineage>
        <taxon>Bacteria</taxon>
        <taxon>Bacillati</taxon>
        <taxon>Bacillota</taxon>
        <taxon>Clostridia</taxon>
        <taxon>Peptostreptococcales</taxon>
        <taxon>Thermotaleaceae</taxon>
        <taxon>Anaerosolibacter</taxon>
    </lineage>
</organism>
<evidence type="ECO:0000256" key="3">
    <source>
        <dbReference type="ARBA" id="ARBA00022598"/>
    </source>
</evidence>
<evidence type="ECO:0000256" key="7">
    <source>
        <dbReference type="ARBA" id="ARBA00022840"/>
    </source>
</evidence>
<dbReference type="FunFam" id="3.30.300.10:FF:000002">
    <property type="entry name" value="GMP synthase [glutamine-hydrolyzing]"/>
    <property type="match status" value="1"/>
</dbReference>
<dbReference type="SUPFAM" id="SSF52402">
    <property type="entry name" value="Adenine nucleotide alpha hydrolases-like"/>
    <property type="match status" value="1"/>
</dbReference>
<sequence>MNPQELILIIDFGGQYNQLIARRVREQNVYCEVVPYHTSVEKIKAKNPKGIIFTGGPASVYAEHAPTCEQEIFQLGIPILGICYGGQLMAQMFGGKVNRASSREYGRVELSLMDREGIFHGVENNSKCWMSHTDFIEVAPEGFQITATTDNCPVAAMKHKEKKLYAVQFHPEVEHSEKGREMIRNFLYEVCECTGDWNMHDFAEKTIQEIKEKVGDKKVLCALSGGVDSSVAAVLVHRAIGDQLTCIFVDHGLLRKNEGDQVEETFKNQFHMNLIRVNAADRFLGKLKGVSDPETKRKIIGEEFIRVFEEESNRLGKMDYLVQGTVYPDVIESGTDTAAVIKSHHNVGGLPEDMEFSLIEPLRQLFKDEVRKVGEELGIPEEIVWRQPFPGPGLAIRVLGEITEDKLHIVRESDAILRDEIRKAGLHRDIWQYFTALPNIRSVGVMGDERTYSHTVAIRAVTSTDGMTSDWARIPYEVLEKISNRIVNEVDNVNRIVYDITSKPPSTIEWE</sequence>
<dbReference type="PANTHER" id="PTHR11922:SF2">
    <property type="entry name" value="GMP SYNTHASE [GLUTAMINE-HYDROLYZING]"/>
    <property type="match status" value="1"/>
</dbReference>
<protein>
    <recommendedName>
        <fullName evidence="9">GMP synthase [glutamine-hydrolyzing]</fullName>
        <ecNumber evidence="9">6.3.5.2</ecNumber>
    </recommendedName>
    <alternativeName>
        <fullName evidence="9">GMP synthetase</fullName>
    </alternativeName>
    <alternativeName>
        <fullName evidence="9">Glutamine amidotransferase</fullName>
    </alternativeName>
</protein>
<dbReference type="NCBIfam" id="NF001975">
    <property type="entry name" value="PRK00758.1"/>
    <property type="match status" value="1"/>
</dbReference>
<keyword evidence="6 9" id="KW-0658">Purine biosynthesis</keyword>
<dbReference type="Proteomes" id="UP000579281">
    <property type="component" value="Unassembled WGS sequence"/>
</dbReference>
<feature type="active site" description="Nucleophile" evidence="9">
    <location>
        <position position="83"/>
    </location>
</feature>
<keyword evidence="4 9" id="KW-0547">Nucleotide-binding</keyword>
<dbReference type="HAMAP" id="MF_00344">
    <property type="entry name" value="GMP_synthase"/>
    <property type="match status" value="1"/>
</dbReference>
<keyword evidence="13" id="KW-1185">Reference proteome</keyword>
<evidence type="ECO:0000313" key="13">
    <source>
        <dbReference type="Proteomes" id="UP000579281"/>
    </source>
</evidence>
<dbReference type="EMBL" id="JACHEN010000055">
    <property type="protein sequence ID" value="MBB6218914.1"/>
    <property type="molecule type" value="Genomic_DNA"/>
</dbReference>
<comment type="pathway">
    <text evidence="2 9">Purine metabolism; GMP biosynthesis; GMP from XMP (L-Gln route): step 1/1.</text>
</comment>
<keyword evidence="7 9" id="KW-0067">ATP-binding</keyword>
<accession>A0A841KZ66</accession>
<feature type="domain" description="GMPS ATP-PPase" evidence="11">
    <location>
        <begin position="197"/>
        <end position="386"/>
    </location>
</feature>
<dbReference type="Pfam" id="PF00117">
    <property type="entry name" value="GATase"/>
    <property type="match status" value="1"/>
</dbReference>
<dbReference type="InterPro" id="IPR017926">
    <property type="entry name" value="GATASE"/>
</dbReference>
<evidence type="ECO:0000256" key="8">
    <source>
        <dbReference type="ARBA" id="ARBA00022962"/>
    </source>
</evidence>
<dbReference type="PANTHER" id="PTHR11922">
    <property type="entry name" value="GMP SYNTHASE-RELATED"/>
    <property type="match status" value="1"/>
</dbReference>
<dbReference type="CDD" id="cd01742">
    <property type="entry name" value="GATase1_GMP_Synthase"/>
    <property type="match status" value="1"/>
</dbReference>
<dbReference type="Pfam" id="PF00958">
    <property type="entry name" value="GMP_synt_C"/>
    <property type="match status" value="1"/>
</dbReference>
<dbReference type="PRINTS" id="PR00099">
    <property type="entry name" value="CPSGATASE"/>
</dbReference>
<dbReference type="RefSeq" id="WP_184313825.1">
    <property type="nucleotide sequence ID" value="NZ_JACHEN010000055.1"/>
</dbReference>
<dbReference type="GO" id="GO:0005829">
    <property type="term" value="C:cytosol"/>
    <property type="evidence" value="ECO:0007669"/>
    <property type="project" value="TreeGrafter"/>
</dbReference>
<dbReference type="CDD" id="cd01997">
    <property type="entry name" value="GMP_synthase_C"/>
    <property type="match status" value="1"/>
</dbReference>
<evidence type="ECO:0000256" key="6">
    <source>
        <dbReference type="ARBA" id="ARBA00022755"/>
    </source>
</evidence>
<dbReference type="FunFam" id="3.40.50.880:FF:000001">
    <property type="entry name" value="GMP synthase [glutamine-hydrolyzing]"/>
    <property type="match status" value="1"/>
</dbReference>
<dbReference type="UniPathway" id="UPA00189">
    <property type="reaction ID" value="UER00296"/>
</dbReference>
<dbReference type="InterPro" id="IPR004739">
    <property type="entry name" value="GMP_synth_GATase"/>
</dbReference>
<comment type="catalytic activity">
    <reaction evidence="9">
        <text>XMP + L-glutamine + ATP + H2O = GMP + L-glutamate + AMP + diphosphate + 2 H(+)</text>
        <dbReference type="Rhea" id="RHEA:11680"/>
        <dbReference type="ChEBI" id="CHEBI:15377"/>
        <dbReference type="ChEBI" id="CHEBI:15378"/>
        <dbReference type="ChEBI" id="CHEBI:29985"/>
        <dbReference type="ChEBI" id="CHEBI:30616"/>
        <dbReference type="ChEBI" id="CHEBI:33019"/>
        <dbReference type="ChEBI" id="CHEBI:57464"/>
        <dbReference type="ChEBI" id="CHEBI:58115"/>
        <dbReference type="ChEBI" id="CHEBI:58359"/>
        <dbReference type="ChEBI" id="CHEBI:456215"/>
        <dbReference type="EC" id="6.3.5.2"/>
    </reaction>
</comment>
<dbReference type="Gene3D" id="3.30.300.10">
    <property type="match status" value="1"/>
</dbReference>
<evidence type="ECO:0000256" key="10">
    <source>
        <dbReference type="PROSITE-ProRule" id="PRU00886"/>
    </source>
</evidence>
<dbReference type="Gene3D" id="3.40.50.880">
    <property type="match status" value="1"/>
</dbReference>
<dbReference type="InterPro" id="IPR022955">
    <property type="entry name" value="GMP_synthase"/>
</dbReference>
<comment type="subunit">
    <text evidence="9">Homodimer.</text>
</comment>
<dbReference type="InterPro" id="IPR022310">
    <property type="entry name" value="NAD/GMP_synthase"/>
</dbReference>
<feature type="binding site" evidence="10">
    <location>
        <begin position="224"/>
        <end position="230"/>
    </location>
    <ligand>
        <name>ATP</name>
        <dbReference type="ChEBI" id="CHEBI:30616"/>
    </ligand>
</feature>
<evidence type="ECO:0000256" key="1">
    <source>
        <dbReference type="ARBA" id="ARBA00002332"/>
    </source>
</evidence>
<dbReference type="PROSITE" id="PS51553">
    <property type="entry name" value="GMPS_ATP_PPASE"/>
    <property type="match status" value="1"/>
</dbReference>
<dbReference type="AlphaFoldDB" id="A0A841KZ66"/>
<dbReference type="InterPro" id="IPR029062">
    <property type="entry name" value="Class_I_gatase-like"/>
</dbReference>
<keyword evidence="3 9" id="KW-0436">Ligase</keyword>
<keyword evidence="5 9" id="KW-0332">GMP biosynthesis</keyword>
<feature type="active site" evidence="9">
    <location>
        <position position="170"/>
    </location>
</feature>
<dbReference type="NCBIfam" id="NF000848">
    <property type="entry name" value="PRK00074.1"/>
    <property type="match status" value="1"/>
</dbReference>
<evidence type="ECO:0000256" key="5">
    <source>
        <dbReference type="ARBA" id="ARBA00022749"/>
    </source>
</evidence>
<comment type="function">
    <text evidence="1 9">Catalyzes the synthesis of GMP from XMP.</text>
</comment>